<comment type="caution">
    <text evidence="1">The sequence shown here is derived from an EMBL/GenBank/DDBJ whole genome shotgun (WGS) entry which is preliminary data.</text>
</comment>
<organism evidence="1 2">
    <name type="scientific">Snodgrassella alvi</name>
    <dbReference type="NCBI Taxonomy" id="1196083"/>
    <lineage>
        <taxon>Bacteria</taxon>
        <taxon>Pseudomonadati</taxon>
        <taxon>Pseudomonadota</taxon>
        <taxon>Betaproteobacteria</taxon>
        <taxon>Neisseriales</taxon>
        <taxon>Neisseriaceae</taxon>
        <taxon>Snodgrassella</taxon>
    </lineage>
</organism>
<dbReference type="EMBL" id="MEIL01000016">
    <property type="protein sequence ID" value="PIT41420.1"/>
    <property type="molecule type" value="Genomic_DNA"/>
</dbReference>
<evidence type="ECO:0000313" key="1">
    <source>
        <dbReference type="EMBL" id="PIT41420.1"/>
    </source>
</evidence>
<proteinExistence type="predicted"/>
<sequence>MLRFFCRPLALSDSFRGKQTITAYRINIYWSCIHVLKLAPDALLPRPFTPLLLLPDFAIIKYFLYITSSK</sequence>
<protein>
    <submittedName>
        <fullName evidence="1">Uncharacterized protein</fullName>
    </submittedName>
</protein>
<name>A0A2N9X998_9NEIS</name>
<evidence type="ECO:0000313" key="2">
    <source>
        <dbReference type="Proteomes" id="UP000230202"/>
    </source>
</evidence>
<dbReference type="AlphaFoldDB" id="A0A2N9X998"/>
<keyword evidence="2" id="KW-1185">Reference proteome</keyword>
<gene>
    <name evidence="1" type="ORF">BHC54_01325</name>
</gene>
<reference evidence="1" key="1">
    <citation type="journal article" date="2017" name="MBio">
        <title>Type VI secretion-mediated competition in the bee gut microbiome.</title>
        <authorList>
            <person name="Steele M.I."/>
            <person name="Kwong W.K."/>
            <person name="Powell J.E."/>
            <person name="Whiteley M."/>
            <person name="Moran N.A."/>
        </authorList>
    </citation>
    <scope>NUCLEOTIDE SEQUENCE [LARGE SCALE GENOMIC DNA]</scope>
    <source>
        <strain evidence="1">WkB273</strain>
    </source>
</reference>
<accession>A0A2N9X998</accession>
<dbReference type="Proteomes" id="UP000230202">
    <property type="component" value="Unassembled WGS sequence"/>
</dbReference>